<proteinExistence type="inferred from homology"/>
<comment type="subcellular location">
    <subcellularLocation>
        <location evidence="3">Membrane</location>
    </subcellularLocation>
    <subcellularLocation>
        <location evidence="2">Plastid</location>
        <location evidence="2">Chloroplast</location>
    </subcellularLocation>
</comment>
<dbReference type="SUPFAM" id="SSF51306">
    <property type="entry name" value="LexA/Signal peptidase"/>
    <property type="match status" value="1"/>
</dbReference>
<dbReference type="PANTHER" id="PTHR43390">
    <property type="entry name" value="SIGNAL PEPTIDASE I"/>
    <property type="match status" value="1"/>
</dbReference>
<dbReference type="EMBL" id="JAAGAX010000016">
    <property type="protein sequence ID" value="KAF2289282.1"/>
    <property type="molecule type" value="Genomic_DNA"/>
</dbReference>
<protein>
    <recommendedName>
        <fullName evidence="5">signal peptidase I</fullName>
        <ecNumber evidence="5">3.4.21.89</ecNumber>
    </recommendedName>
</protein>
<dbReference type="GO" id="GO:0009003">
    <property type="term" value="F:signal peptidase activity"/>
    <property type="evidence" value="ECO:0007669"/>
    <property type="project" value="UniProtKB-EC"/>
</dbReference>
<feature type="region of interest" description="Disordered" evidence="13">
    <location>
        <begin position="1"/>
        <end position="20"/>
    </location>
</feature>
<dbReference type="PANTHER" id="PTHR43390:SF1">
    <property type="entry name" value="CHLOROPLAST PROCESSING PEPTIDASE"/>
    <property type="match status" value="1"/>
</dbReference>
<keyword evidence="9" id="KW-0378">Hydrolase</keyword>
<keyword evidence="16" id="KW-1185">Reference proteome</keyword>
<keyword evidence="6" id="KW-0150">Chloroplast</keyword>
<dbReference type="PRINTS" id="PR00727">
    <property type="entry name" value="LEADERPTASE"/>
</dbReference>
<feature type="active site" evidence="12">
    <location>
        <position position="199"/>
    </location>
</feature>
<dbReference type="InterPro" id="IPR019758">
    <property type="entry name" value="Pept_S26A_signal_pept_1_CS"/>
</dbReference>
<comment type="similarity">
    <text evidence="4">Belongs to the peptidase S26 family.</text>
</comment>
<sequence>MAHAPSPGMELPLAPKPSTPLGPSAPATNDCFTLVLNTLDCLIYVEELSKLTVPDKNCCPELAGLMDNNPTCLCEMLTNISLEASYGNKIDISKVLELPSVCGVNTPLSTCSEWLNFTSDDAKTVFAALVISLAFRSFIAEPRYIPSLSMYPTFDVGDRVVAEKVTYYFRKPCANDIVIFKSPPVLQEVGYTDDDVFIKRVVAKEGDIVEVRAGKLIVNGVVRNENYILEPPSYDMTPIRVPKNSVFVMGDNRNNSYDSHVWGALPAKNIIGRSIFRYWPPNRIGGTVLETGCAVDNQESISASE</sequence>
<reference evidence="15 16" key="1">
    <citation type="journal article" date="2020" name="Mol. Plant">
        <title>The Chromosome-Based Rubber Tree Genome Provides New Insights into Spurge Genome Evolution and Rubber Biosynthesis.</title>
        <authorList>
            <person name="Liu J."/>
            <person name="Shi C."/>
            <person name="Shi C.C."/>
            <person name="Li W."/>
            <person name="Zhang Q.J."/>
            <person name="Zhang Y."/>
            <person name="Li K."/>
            <person name="Lu H.F."/>
            <person name="Shi C."/>
            <person name="Zhu S.T."/>
            <person name="Xiao Z.Y."/>
            <person name="Nan H."/>
            <person name="Yue Y."/>
            <person name="Zhu X.G."/>
            <person name="Wu Y."/>
            <person name="Hong X.N."/>
            <person name="Fan G.Y."/>
            <person name="Tong Y."/>
            <person name="Zhang D."/>
            <person name="Mao C.L."/>
            <person name="Liu Y.L."/>
            <person name="Hao S.J."/>
            <person name="Liu W.Q."/>
            <person name="Lv M.Q."/>
            <person name="Zhang H.B."/>
            <person name="Liu Y."/>
            <person name="Hu-Tang G.R."/>
            <person name="Wang J.P."/>
            <person name="Wang J.H."/>
            <person name="Sun Y.H."/>
            <person name="Ni S.B."/>
            <person name="Chen W.B."/>
            <person name="Zhang X.C."/>
            <person name="Jiao Y.N."/>
            <person name="Eichler E.E."/>
            <person name="Li G.H."/>
            <person name="Liu X."/>
            <person name="Gao L.Z."/>
        </authorList>
    </citation>
    <scope>NUCLEOTIDE SEQUENCE [LARGE SCALE GENOMIC DNA]</scope>
    <source>
        <strain evidence="16">cv. GT1</strain>
        <tissue evidence="15">Leaf</tissue>
    </source>
</reference>
<keyword evidence="7" id="KW-0934">Plastid</keyword>
<evidence type="ECO:0000256" key="11">
    <source>
        <dbReference type="ARBA" id="ARBA00023136"/>
    </source>
</evidence>
<dbReference type="Gene3D" id="2.10.109.10">
    <property type="entry name" value="Umud Fragment, subunit A"/>
    <property type="match status" value="1"/>
</dbReference>
<dbReference type="CDD" id="cd00010">
    <property type="entry name" value="AAI_LTSS"/>
    <property type="match status" value="1"/>
</dbReference>
<dbReference type="Pfam" id="PF10502">
    <property type="entry name" value="Peptidase_S26"/>
    <property type="match status" value="1"/>
</dbReference>
<evidence type="ECO:0000256" key="2">
    <source>
        <dbReference type="ARBA" id="ARBA00004229"/>
    </source>
</evidence>
<dbReference type="GO" id="GO:0004252">
    <property type="term" value="F:serine-type endopeptidase activity"/>
    <property type="evidence" value="ECO:0007669"/>
    <property type="project" value="InterPro"/>
</dbReference>
<keyword evidence="8" id="KW-0645">Protease</keyword>
<feature type="active site" evidence="12">
    <location>
        <position position="149"/>
    </location>
</feature>
<dbReference type="EC" id="3.4.21.89" evidence="5"/>
<dbReference type="GO" id="GO:0010027">
    <property type="term" value="P:thylakoid membrane organization"/>
    <property type="evidence" value="ECO:0007669"/>
    <property type="project" value="TreeGrafter"/>
</dbReference>
<gene>
    <name evidence="15" type="ORF">GH714_033960</name>
</gene>
<dbReference type="PROSITE" id="PS00761">
    <property type="entry name" value="SPASE_I_3"/>
    <property type="match status" value="1"/>
</dbReference>
<dbReference type="AlphaFoldDB" id="A0A6A6KK22"/>
<dbReference type="InterPro" id="IPR019756">
    <property type="entry name" value="Pept_S26A_signal_pept_1_Ser-AS"/>
</dbReference>
<evidence type="ECO:0000256" key="13">
    <source>
        <dbReference type="SAM" id="MobiDB-lite"/>
    </source>
</evidence>
<dbReference type="GO" id="GO:0009535">
    <property type="term" value="C:chloroplast thylakoid membrane"/>
    <property type="evidence" value="ECO:0007669"/>
    <property type="project" value="TreeGrafter"/>
</dbReference>
<evidence type="ECO:0000313" key="16">
    <source>
        <dbReference type="Proteomes" id="UP000467840"/>
    </source>
</evidence>
<keyword evidence="10" id="KW-0809">Transit peptide</keyword>
<dbReference type="Pfam" id="PF14368">
    <property type="entry name" value="LTP_2"/>
    <property type="match status" value="1"/>
</dbReference>
<evidence type="ECO:0000256" key="4">
    <source>
        <dbReference type="ARBA" id="ARBA00009370"/>
    </source>
</evidence>
<evidence type="ECO:0000256" key="9">
    <source>
        <dbReference type="ARBA" id="ARBA00022801"/>
    </source>
</evidence>
<evidence type="ECO:0000256" key="6">
    <source>
        <dbReference type="ARBA" id="ARBA00022528"/>
    </source>
</evidence>
<organism evidence="15 16">
    <name type="scientific">Hevea brasiliensis</name>
    <name type="common">Para rubber tree</name>
    <name type="synonym">Siphonia brasiliensis</name>
    <dbReference type="NCBI Taxonomy" id="3981"/>
    <lineage>
        <taxon>Eukaryota</taxon>
        <taxon>Viridiplantae</taxon>
        <taxon>Streptophyta</taxon>
        <taxon>Embryophyta</taxon>
        <taxon>Tracheophyta</taxon>
        <taxon>Spermatophyta</taxon>
        <taxon>Magnoliopsida</taxon>
        <taxon>eudicotyledons</taxon>
        <taxon>Gunneridae</taxon>
        <taxon>Pentapetalae</taxon>
        <taxon>rosids</taxon>
        <taxon>fabids</taxon>
        <taxon>Malpighiales</taxon>
        <taxon>Euphorbiaceae</taxon>
        <taxon>Crotonoideae</taxon>
        <taxon>Micrandreae</taxon>
        <taxon>Hevea</taxon>
    </lineage>
</organism>
<dbReference type="FunFam" id="2.10.109.10:FF:000012">
    <property type="entry name" value="Peptidase/ serine-type peptidase"/>
    <property type="match status" value="1"/>
</dbReference>
<dbReference type="GO" id="GO:0006465">
    <property type="term" value="P:signal peptide processing"/>
    <property type="evidence" value="ECO:0007669"/>
    <property type="project" value="InterPro"/>
</dbReference>
<comment type="catalytic activity">
    <reaction evidence="1">
        <text>Cleavage of hydrophobic, N-terminal signal or leader sequences from secreted and periplasmic proteins.</text>
        <dbReference type="EC" id="3.4.21.89"/>
    </reaction>
</comment>
<dbReference type="InterPro" id="IPR019533">
    <property type="entry name" value="Peptidase_S26"/>
</dbReference>
<dbReference type="SMART" id="SM00499">
    <property type="entry name" value="AAI"/>
    <property type="match status" value="1"/>
</dbReference>
<evidence type="ECO:0000256" key="12">
    <source>
        <dbReference type="PIRSR" id="PIRSR600223-1"/>
    </source>
</evidence>
<evidence type="ECO:0000256" key="3">
    <source>
        <dbReference type="ARBA" id="ARBA00004370"/>
    </source>
</evidence>
<dbReference type="Gene3D" id="1.10.110.10">
    <property type="entry name" value="Plant lipid-transfer and hydrophobic proteins"/>
    <property type="match status" value="1"/>
</dbReference>
<dbReference type="SUPFAM" id="SSF47699">
    <property type="entry name" value="Bifunctional inhibitor/lipid-transfer protein/seed storage 2S albumin"/>
    <property type="match status" value="1"/>
</dbReference>
<dbReference type="InterPro" id="IPR000223">
    <property type="entry name" value="Pept_S26A_signal_pept_1"/>
</dbReference>
<keyword evidence="11" id="KW-0472">Membrane</keyword>
<evidence type="ECO:0000256" key="10">
    <source>
        <dbReference type="ARBA" id="ARBA00022946"/>
    </source>
</evidence>
<evidence type="ECO:0000256" key="1">
    <source>
        <dbReference type="ARBA" id="ARBA00000677"/>
    </source>
</evidence>
<dbReference type="PROSITE" id="PS00501">
    <property type="entry name" value="SPASE_I_1"/>
    <property type="match status" value="1"/>
</dbReference>
<accession>A0A6A6KK22</accession>
<evidence type="ECO:0000256" key="5">
    <source>
        <dbReference type="ARBA" id="ARBA00013208"/>
    </source>
</evidence>
<evidence type="ECO:0000256" key="8">
    <source>
        <dbReference type="ARBA" id="ARBA00022670"/>
    </source>
</evidence>
<dbReference type="Proteomes" id="UP000467840">
    <property type="component" value="Chromosome 8"/>
</dbReference>
<dbReference type="InterPro" id="IPR036286">
    <property type="entry name" value="LexA/Signal_pep-like_sf"/>
</dbReference>
<evidence type="ECO:0000313" key="15">
    <source>
        <dbReference type="EMBL" id="KAF2289282.1"/>
    </source>
</evidence>
<name>A0A6A6KK22_HEVBR</name>
<evidence type="ECO:0000259" key="14">
    <source>
        <dbReference type="SMART" id="SM00499"/>
    </source>
</evidence>
<dbReference type="InterPro" id="IPR016140">
    <property type="entry name" value="Bifunc_inhib/LTP/seed_store"/>
</dbReference>
<dbReference type="CDD" id="cd06530">
    <property type="entry name" value="S26_SPase_I"/>
    <property type="match status" value="1"/>
</dbReference>
<dbReference type="InterPro" id="IPR036312">
    <property type="entry name" value="Bifun_inhib/LTP/seed_sf"/>
</dbReference>
<evidence type="ECO:0000256" key="7">
    <source>
        <dbReference type="ARBA" id="ARBA00022640"/>
    </source>
</evidence>
<comment type="caution">
    <text evidence="15">The sequence shown here is derived from an EMBL/GenBank/DDBJ whole genome shotgun (WGS) entry which is preliminary data.</text>
</comment>
<feature type="domain" description="Bifunctional inhibitor/plant lipid transfer protein/seed storage helical" evidence="14">
    <location>
        <begin position="41"/>
        <end position="111"/>
    </location>
</feature>
<dbReference type="NCBIfam" id="TIGR02227">
    <property type="entry name" value="sigpep_I_bact"/>
    <property type="match status" value="1"/>
</dbReference>